<dbReference type="Proteomes" id="UP001247620">
    <property type="component" value="Unassembled WGS sequence"/>
</dbReference>
<reference evidence="1 2" key="1">
    <citation type="submission" date="2023-07" db="EMBL/GenBank/DDBJ databases">
        <title>Sorghum-associated microbial communities from plants grown in Nebraska, USA.</title>
        <authorList>
            <person name="Schachtman D."/>
        </authorList>
    </citation>
    <scope>NUCLEOTIDE SEQUENCE [LARGE SCALE GENOMIC DNA]</scope>
    <source>
        <strain evidence="1 2">3262</strain>
    </source>
</reference>
<organism evidence="1 2">
    <name type="scientific">Mucilaginibacter pocheonensis</name>
    <dbReference type="NCBI Taxonomy" id="398050"/>
    <lineage>
        <taxon>Bacteria</taxon>
        <taxon>Pseudomonadati</taxon>
        <taxon>Bacteroidota</taxon>
        <taxon>Sphingobacteriia</taxon>
        <taxon>Sphingobacteriales</taxon>
        <taxon>Sphingobacteriaceae</taxon>
        <taxon>Mucilaginibacter</taxon>
    </lineage>
</organism>
<protein>
    <submittedName>
        <fullName evidence="1">Uncharacterized protein</fullName>
    </submittedName>
</protein>
<evidence type="ECO:0000313" key="1">
    <source>
        <dbReference type="EMBL" id="MDR6941339.1"/>
    </source>
</evidence>
<dbReference type="EMBL" id="JAVDUU010000001">
    <property type="protein sequence ID" value="MDR6941339.1"/>
    <property type="molecule type" value="Genomic_DNA"/>
</dbReference>
<proteinExistence type="predicted"/>
<sequence length="179" mass="20348">MDQFRSFDQLRTGELSVIRHGFFRPWFELTDGQFSYGKFSYANLWKTSSILAAAHNTWIIKRKGVFSRSLLIHDTNDMEIGTITPELWSPKIMLSMNDGFEAVYLKKKVFTRTFTLTNTQYGDMMNFKTELLGFKTPFKVSVDLNQLKNVPNLPLLALLGINLILLKQERAAASAGVGG</sequence>
<comment type="caution">
    <text evidence="1">The sequence shown here is derived from an EMBL/GenBank/DDBJ whole genome shotgun (WGS) entry which is preliminary data.</text>
</comment>
<accession>A0ABU1T7J3</accession>
<keyword evidence="2" id="KW-1185">Reference proteome</keyword>
<evidence type="ECO:0000313" key="2">
    <source>
        <dbReference type="Proteomes" id="UP001247620"/>
    </source>
</evidence>
<dbReference type="RefSeq" id="WP_310092974.1">
    <property type="nucleotide sequence ID" value="NZ_JAVDUU010000001.1"/>
</dbReference>
<gene>
    <name evidence="1" type="ORF">J2W55_001167</name>
</gene>
<name>A0ABU1T7J3_9SPHI</name>